<dbReference type="InterPro" id="IPR000015">
    <property type="entry name" value="Fimb_usher"/>
</dbReference>
<evidence type="ECO:0000313" key="4">
    <source>
        <dbReference type="Proteomes" id="UP001433071"/>
    </source>
</evidence>
<comment type="caution">
    <text evidence="3">The sequence shown here is derived from an EMBL/GenBank/DDBJ whole genome shotgun (WGS) entry which is preliminary data.</text>
</comment>
<keyword evidence="4" id="KW-1185">Reference proteome</keyword>
<dbReference type="InterPro" id="IPR042186">
    <property type="entry name" value="FimD_plug_dom"/>
</dbReference>
<dbReference type="InterPro" id="IPR025949">
    <property type="entry name" value="PapC-like_C"/>
</dbReference>
<keyword evidence="1" id="KW-0732">Signal</keyword>
<organism evidence="3 4">
    <name type="scientific">Mesorhizobium caraganae</name>
    <dbReference type="NCBI Taxonomy" id="483206"/>
    <lineage>
        <taxon>Bacteria</taxon>
        <taxon>Pseudomonadati</taxon>
        <taxon>Pseudomonadota</taxon>
        <taxon>Alphaproteobacteria</taxon>
        <taxon>Hyphomicrobiales</taxon>
        <taxon>Phyllobacteriaceae</taxon>
        <taxon>Mesorhizobium</taxon>
    </lineage>
</organism>
<dbReference type="Gene3D" id="2.60.40.3110">
    <property type="match status" value="1"/>
</dbReference>
<dbReference type="Proteomes" id="UP001433071">
    <property type="component" value="Unassembled WGS sequence"/>
</dbReference>
<evidence type="ECO:0000313" key="3">
    <source>
        <dbReference type="EMBL" id="MER9407324.1"/>
    </source>
</evidence>
<feature type="chain" id="PRO_5046160845" evidence="1">
    <location>
        <begin position="26"/>
        <end position="805"/>
    </location>
</feature>
<dbReference type="PANTHER" id="PTHR30451">
    <property type="entry name" value="OUTER MEMBRANE USHER PROTEIN"/>
    <property type="match status" value="1"/>
</dbReference>
<protein>
    <submittedName>
        <fullName evidence="3">Fimbria/pilus outer membrane usher protein</fullName>
    </submittedName>
</protein>
<dbReference type="Gene3D" id="2.60.40.2070">
    <property type="match status" value="1"/>
</dbReference>
<dbReference type="Pfam" id="PF13953">
    <property type="entry name" value="PapC_C"/>
    <property type="match status" value="1"/>
</dbReference>
<reference evidence="3 4" key="1">
    <citation type="journal article" date="2024" name="Proc. Natl. Acad. Sci. U.S.A.">
        <title>The evolutionary genomics of adaptation to stress in wild rhizobium bacteria.</title>
        <authorList>
            <person name="Kehlet-Delgado H."/>
            <person name="Montoya A.P."/>
            <person name="Jensen K.T."/>
            <person name="Wendlandt C.E."/>
            <person name="Dexheimer C."/>
            <person name="Roberts M."/>
            <person name="Torres Martinez L."/>
            <person name="Friesen M.L."/>
            <person name="Griffitts J.S."/>
            <person name="Porter S.S."/>
        </authorList>
    </citation>
    <scope>NUCLEOTIDE SEQUENCE [LARGE SCALE GENOMIC DNA]</scope>
    <source>
        <strain evidence="3 4">M0641</strain>
    </source>
</reference>
<dbReference type="EMBL" id="JAMYQB010000024">
    <property type="protein sequence ID" value="MER9407324.1"/>
    <property type="molecule type" value="Genomic_DNA"/>
</dbReference>
<dbReference type="RefSeq" id="WP_352561109.1">
    <property type="nucleotide sequence ID" value="NZ_JAMYQB010000024.1"/>
</dbReference>
<sequence>MPKLPSRAASTAIVVALATFTPCPAVNSQEPPAVTNTEAPDPVLPTRRSLYLEVFINDTSTKLIGNFTEMPDGGLAATAQELKDVGLKPPEGAEGAGGLVRLDQLADVSFQIDEAAQRLYVTAANDSREARIVDLGLRLQDRPAPQSGYGAVLNYSLFASSNTLFDGDNELFQGISGGFDTRVFSPYGTLSQSFIAGYSDGRLGGFTRLNTTWSYSDSDRLMTYRAGDFVSGGLSWTRPVYLGGFQAQRNFRLRSDLVTLPLPSFGGTAAVPSTLEVYTQNVRTYSGDIQPGPFQVTNLPVFTGAGQAQVVLRDSLGRETTATLPFYASNMLLRQGLLDFSVEAGMARRNFGISSDDYDGRVMGVATARYGLSDRLTLEAHAEGGADLINGGVGAAFPLGPYGAASAAVAGSHHDGRTGALVDASVEFGYDGWAINTHMQRAFGGYEDIASVTAEPVLDPDDFTRFSAGVPRAVDQVTLSVPMPLDFSSLNLSYTHLKSAEGDASQIVGLSYSQPIFRRGTLYATAFADLDDDSSYGVFAGISIPFNDDITASTGVEQGPDGLNVVAALAKSERAEDFSIGWQLRTSEGEVPNRSAAASYRAPFARFQAGAQQFDKDFRVTGQMDGAIAMAGGGVFATNRIDDAFAVVDVGTPDVEVLHQNRPVGKTDSKGRILVTGLNSYELNTVSIDPENLPVDADVPTTKETVVPADRNGVVLKFGVSEAAQAALVTLVDASGTPLEAGLSGRVDGGTEDFVVGYDGQAYIKGLGKQNAVAVGLADGSSCRASFAFEAARGQQVTIKNVVCQ</sequence>
<dbReference type="Pfam" id="PF00577">
    <property type="entry name" value="Usher"/>
    <property type="match status" value="1"/>
</dbReference>
<dbReference type="InterPro" id="IPR043142">
    <property type="entry name" value="PapC-like_C_sf"/>
</dbReference>
<name>A0ABV1Z602_9HYPH</name>
<proteinExistence type="predicted"/>
<feature type="domain" description="PapC-like C-terminal" evidence="2">
    <location>
        <begin position="728"/>
        <end position="789"/>
    </location>
</feature>
<dbReference type="Gene3D" id="2.60.40.2610">
    <property type="entry name" value="Outer membrane usher protein FimD, plug domain"/>
    <property type="match status" value="1"/>
</dbReference>
<dbReference type="PANTHER" id="PTHR30451:SF5">
    <property type="entry name" value="SLR0019 PROTEIN"/>
    <property type="match status" value="1"/>
</dbReference>
<evidence type="ECO:0000259" key="2">
    <source>
        <dbReference type="Pfam" id="PF13953"/>
    </source>
</evidence>
<gene>
    <name evidence="3" type="ORF">NKI36_25150</name>
</gene>
<feature type="signal peptide" evidence="1">
    <location>
        <begin position="1"/>
        <end position="25"/>
    </location>
</feature>
<accession>A0ABV1Z602</accession>
<evidence type="ECO:0000256" key="1">
    <source>
        <dbReference type="SAM" id="SignalP"/>
    </source>
</evidence>